<dbReference type="SUPFAM" id="SSF52768">
    <property type="entry name" value="Arginase/deacetylase"/>
    <property type="match status" value="1"/>
</dbReference>
<dbReference type="GeneTree" id="ENSGT00940000160487"/>
<dbReference type="Pfam" id="PF00850">
    <property type="entry name" value="Hist_deacetyl"/>
    <property type="match status" value="1"/>
</dbReference>
<sequence length="230" mass="26083">MSCVPRKKPVQPAQGEDRCKQNKTKISLLWHFLINGKMQQNVLVYLSSIKSLSACDVNAFIYVRPIKTAAIFFFFFFYSAFLLQITQPVGVPSRVKLTYHSKEYIKNLGNEETEDCPHFEGIVEYAERYSSASINGAFLLNCGKHDKVINWSGGLHHAHKDEPSGFCFANDIVMAIQELLCKYETVMYIDIDNPALGGQCPPLGVHCSPVPVPKIPNLQQQYYEREKVED</sequence>
<organism evidence="3 4">
    <name type="scientific">Hippocampus comes</name>
    <name type="common">Tiger tail seahorse</name>
    <dbReference type="NCBI Taxonomy" id="109280"/>
    <lineage>
        <taxon>Eukaryota</taxon>
        <taxon>Metazoa</taxon>
        <taxon>Chordata</taxon>
        <taxon>Craniata</taxon>
        <taxon>Vertebrata</taxon>
        <taxon>Euteleostomi</taxon>
        <taxon>Actinopterygii</taxon>
        <taxon>Neopterygii</taxon>
        <taxon>Teleostei</taxon>
        <taxon>Neoteleostei</taxon>
        <taxon>Acanthomorphata</taxon>
        <taxon>Syngnathiaria</taxon>
        <taxon>Syngnathiformes</taxon>
        <taxon>Syngnathoidei</taxon>
        <taxon>Syngnathidae</taxon>
        <taxon>Hippocampus</taxon>
    </lineage>
</organism>
<dbReference type="Proteomes" id="UP000264820">
    <property type="component" value="Unplaced"/>
</dbReference>
<feature type="domain" description="Histone deacetylase" evidence="2">
    <location>
        <begin position="98"/>
        <end position="192"/>
    </location>
</feature>
<keyword evidence="4" id="KW-1185">Reference proteome</keyword>
<dbReference type="GO" id="GO:0040029">
    <property type="term" value="P:epigenetic regulation of gene expression"/>
    <property type="evidence" value="ECO:0007669"/>
    <property type="project" value="TreeGrafter"/>
</dbReference>
<dbReference type="PRINTS" id="PR01271">
    <property type="entry name" value="HISDACETLASE"/>
</dbReference>
<proteinExistence type="predicted"/>
<protein>
    <recommendedName>
        <fullName evidence="2">Histone deacetylase domain-containing protein</fullName>
    </recommendedName>
</protein>
<keyword evidence="1" id="KW-1133">Transmembrane helix</keyword>
<evidence type="ECO:0000313" key="4">
    <source>
        <dbReference type="Proteomes" id="UP000264820"/>
    </source>
</evidence>
<name>A0A3Q2Z310_HIPCM</name>
<dbReference type="PANTHER" id="PTHR10625:SF15">
    <property type="entry name" value="HISTONE DEACETYLASE"/>
    <property type="match status" value="1"/>
</dbReference>
<reference evidence="3" key="1">
    <citation type="submission" date="2025-08" db="UniProtKB">
        <authorList>
            <consortium name="Ensembl"/>
        </authorList>
    </citation>
    <scope>IDENTIFICATION</scope>
</reference>
<dbReference type="PANTHER" id="PTHR10625">
    <property type="entry name" value="HISTONE DEACETYLASE HDAC1-RELATED"/>
    <property type="match status" value="1"/>
</dbReference>
<dbReference type="InterPro" id="IPR023801">
    <property type="entry name" value="His_deacetylse_dom"/>
</dbReference>
<evidence type="ECO:0000256" key="1">
    <source>
        <dbReference type="SAM" id="Phobius"/>
    </source>
</evidence>
<dbReference type="InterPro" id="IPR023696">
    <property type="entry name" value="Ureohydrolase_dom_sf"/>
</dbReference>
<accession>A0A3Q2Z310</accession>
<keyword evidence="1" id="KW-0472">Membrane</keyword>
<feature type="transmembrane region" description="Helical" evidence="1">
    <location>
        <begin position="69"/>
        <end position="86"/>
    </location>
</feature>
<evidence type="ECO:0000259" key="2">
    <source>
        <dbReference type="Pfam" id="PF00850"/>
    </source>
</evidence>
<reference evidence="3" key="2">
    <citation type="submission" date="2025-09" db="UniProtKB">
        <authorList>
            <consortium name="Ensembl"/>
        </authorList>
    </citation>
    <scope>IDENTIFICATION</scope>
</reference>
<keyword evidence="1" id="KW-0812">Transmembrane</keyword>
<dbReference type="Gene3D" id="3.40.800.20">
    <property type="entry name" value="Histone deacetylase domain"/>
    <property type="match status" value="1"/>
</dbReference>
<dbReference type="InterPro" id="IPR037138">
    <property type="entry name" value="His_deacetylse_dom_sf"/>
</dbReference>
<dbReference type="Ensembl" id="ENSHCOT00000006338.1">
    <property type="protein sequence ID" value="ENSHCOP00000020372.1"/>
    <property type="gene ID" value="ENSHCOG00000006396.1"/>
</dbReference>
<dbReference type="GO" id="GO:0004407">
    <property type="term" value="F:histone deacetylase activity"/>
    <property type="evidence" value="ECO:0007669"/>
    <property type="project" value="InterPro"/>
</dbReference>
<dbReference type="InterPro" id="IPR003084">
    <property type="entry name" value="HDAC_I/II"/>
</dbReference>
<evidence type="ECO:0000313" key="3">
    <source>
        <dbReference type="Ensembl" id="ENSHCOP00000020372.1"/>
    </source>
</evidence>
<dbReference type="STRING" id="109280.ENSHCOP00000020372"/>
<dbReference type="AlphaFoldDB" id="A0A3Q2Z310"/>